<dbReference type="Proteomes" id="UP001301769">
    <property type="component" value="Unassembled WGS sequence"/>
</dbReference>
<comment type="caution">
    <text evidence="3">The sequence shown here is derived from an EMBL/GenBank/DDBJ whole genome shotgun (WGS) entry which is preliminary data.</text>
</comment>
<dbReference type="AlphaFoldDB" id="A0AAN7B5Z0"/>
<feature type="transmembrane region" description="Helical" evidence="1">
    <location>
        <begin position="334"/>
        <end position="355"/>
    </location>
</feature>
<feature type="transmembrane region" description="Helical" evidence="1">
    <location>
        <begin position="448"/>
        <end position="473"/>
    </location>
</feature>
<keyword evidence="4" id="KW-1185">Reference proteome</keyword>
<feature type="transmembrane region" description="Helical" evidence="1">
    <location>
        <begin position="622"/>
        <end position="646"/>
    </location>
</feature>
<dbReference type="PANTHER" id="PTHR35395:SF1">
    <property type="entry name" value="DUF6536 DOMAIN-CONTAINING PROTEIN"/>
    <property type="match status" value="1"/>
</dbReference>
<keyword evidence="1" id="KW-1133">Transmembrane helix</keyword>
<evidence type="ECO:0000313" key="4">
    <source>
        <dbReference type="Proteomes" id="UP001301769"/>
    </source>
</evidence>
<protein>
    <recommendedName>
        <fullName evidence="2">DUF6536 domain-containing protein</fullName>
    </recommendedName>
</protein>
<dbReference type="EMBL" id="MU858153">
    <property type="protein sequence ID" value="KAK4211282.1"/>
    <property type="molecule type" value="Genomic_DNA"/>
</dbReference>
<accession>A0AAN7B5Z0</accession>
<reference evidence="3" key="1">
    <citation type="journal article" date="2023" name="Mol. Phylogenet. Evol.">
        <title>Genome-scale phylogeny and comparative genomics of the fungal order Sordariales.</title>
        <authorList>
            <person name="Hensen N."/>
            <person name="Bonometti L."/>
            <person name="Westerberg I."/>
            <person name="Brannstrom I.O."/>
            <person name="Guillou S."/>
            <person name="Cros-Aarteil S."/>
            <person name="Calhoun S."/>
            <person name="Haridas S."/>
            <person name="Kuo A."/>
            <person name="Mondo S."/>
            <person name="Pangilinan J."/>
            <person name="Riley R."/>
            <person name="LaButti K."/>
            <person name="Andreopoulos B."/>
            <person name="Lipzen A."/>
            <person name="Chen C."/>
            <person name="Yan M."/>
            <person name="Daum C."/>
            <person name="Ng V."/>
            <person name="Clum A."/>
            <person name="Steindorff A."/>
            <person name="Ohm R.A."/>
            <person name="Martin F."/>
            <person name="Silar P."/>
            <person name="Natvig D.O."/>
            <person name="Lalanne C."/>
            <person name="Gautier V."/>
            <person name="Ament-Velasquez S.L."/>
            <person name="Kruys A."/>
            <person name="Hutchinson M.I."/>
            <person name="Powell A.J."/>
            <person name="Barry K."/>
            <person name="Miller A.N."/>
            <person name="Grigoriev I.V."/>
            <person name="Debuchy R."/>
            <person name="Gladieux P."/>
            <person name="Hiltunen Thoren M."/>
            <person name="Johannesson H."/>
        </authorList>
    </citation>
    <scope>NUCLEOTIDE SEQUENCE</scope>
    <source>
        <strain evidence="3">PSN293</strain>
    </source>
</reference>
<feature type="transmembrane region" description="Helical" evidence="1">
    <location>
        <begin position="81"/>
        <end position="106"/>
    </location>
</feature>
<evidence type="ECO:0000259" key="2">
    <source>
        <dbReference type="Pfam" id="PF20163"/>
    </source>
</evidence>
<proteinExistence type="predicted"/>
<feature type="transmembrane region" description="Helical" evidence="1">
    <location>
        <begin position="485"/>
        <end position="503"/>
    </location>
</feature>
<feature type="domain" description="DUF6536" evidence="2">
    <location>
        <begin position="79"/>
        <end position="186"/>
    </location>
</feature>
<evidence type="ECO:0000313" key="3">
    <source>
        <dbReference type="EMBL" id="KAK4211282.1"/>
    </source>
</evidence>
<dbReference type="PANTHER" id="PTHR35395">
    <property type="entry name" value="DUF6536 DOMAIN-CONTAINING PROTEIN"/>
    <property type="match status" value="1"/>
</dbReference>
<keyword evidence="1" id="KW-0472">Membrane</keyword>
<dbReference type="Pfam" id="PF20163">
    <property type="entry name" value="DUF6536"/>
    <property type="match status" value="1"/>
</dbReference>
<organism evidence="3 4">
    <name type="scientific">Rhypophila decipiens</name>
    <dbReference type="NCBI Taxonomy" id="261697"/>
    <lineage>
        <taxon>Eukaryota</taxon>
        <taxon>Fungi</taxon>
        <taxon>Dikarya</taxon>
        <taxon>Ascomycota</taxon>
        <taxon>Pezizomycotina</taxon>
        <taxon>Sordariomycetes</taxon>
        <taxon>Sordariomycetidae</taxon>
        <taxon>Sordariales</taxon>
        <taxon>Naviculisporaceae</taxon>
        <taxon>Rhypophila</taxon>
    </lineage>
</organism>
<reference evidence="3" key="2">
    <citation type="submission" date="2023-05" db="EMBL/GenBank/DDBJ databases">
        <authorList>
            <consortium name="Lawrence Berkeley National Laboratory"/>
            <person name="Steindorff A."/>
            <person name="Hensen N."/>
            <person name="Bonometti L."/>
            <person name="Westerberg I."/>
            <person name="Brannstrom I.O."/>
            <person name="Guillou S."/>
            <person name="Cros-Aarteil S."/>
            <person name="Calhoun S."/>
            <person name="Haridas S."/>
            <person name="Kuo A."/>
            <person name="Mondo S."/>
            <person name="Pangilinan J."/>
            <person name="Riley R."/>
            <person name="Labutti K."/>
            <person name="Andreopoulos B."/>
            <person name="Lipzen A."/>
            <person name="Chen C."/>
            <person name="Yanf M."/>
            <person name="Daum C."/>
            <person name="Ng V."/>
            <person name="Clum A."/>
            <person name="Ohm R."/>
            <person name="Martin F."/>
            <person name="Silar P."/>
            <person name="Natvig D."/>
            <person name="Lalanne C."/>
            <person name="Gautier V."/>
            <person name="Ament-Velasquez S.L."/>
            <person name="Kruys A."/>
            <person name="Hutchinson M.I."/>
            <person name="Powell A.J."/>
            <person name="Barry K."/>
            <person name="Miller A.N."/>
            <person name="Grigoriev I.V."/>
            <person name="Debuchy R."/>
            <person name="Gladieux P."/>
            <person name="Thoren M.H."/>
            <person name="Johannesson H."/>
        </authorList>
    </citation>
    <scope>NUCLEOTIDE SEQUENCE</scope>
    <source>
        <strain evidence="3">PSN293</strain>
    </source>
</reference>
<dbReference type="InterPro" id="IPR046623">
    <property type="entry name" value="DUF6536"/>
</dbReference>
<gene>
    <name evidence="3" type="ORF">QBC37DRAFT_402664</name>
</gene>
<sequence>MHSQDNISSYTVPKTGLGHVADITWLSGASREGRSGRPSEDKSFQAEKFGDVELLSQWFPKIKEDGATGWRKWRSRRSRALLLQLGLIFLILIANVALTGVAVKWYGSENGVGLIYQGDCDTVETWNRWIHLLINLLSTGMLGASNYCMQLQAAPTRAKVDEAHRAGKSLDIGVPSLRNFGHTTEANRAADPGWNERRVNPTSFNYSDIIQGMQAEAQAGRYQERNLSSCFDLYDDYFQPQGNGIIFVKNASVQSPPNDSLLMYVSIVPRLDNWPKNMWALGKGDGGFNAVSPQHRYQVTTWYLGPKRYEVSHCLVQPPEQIASRCRFEYSKGIMITICVVNVVKAVIVLFIWGLRKWRHDGPNREPAQRAEGLENEVLYTLGDAIASFMRVPDPTTIDMGLAGRDDFVKKRTWKSKLMNKSPALPSEPRQWKYETRHWREAASPRRWFTFVLAWFVVMAAATGLLFAGLKPLQLRRLPTTIRDLWDLGFGALTPYTYIVLNLPRHDPDGLIRNILIANLPQLILSIIYILYNGLLSTFLVQREFSRMYKEENMKALRVSEPDGIQRSSYFISLPLRYGIPLYASSGIMHWLISQSLFLARISALTPSGELDKANSFSTCGFSPIAIVIALSFGGLLMLVIVLIGFRSYAGTMRLVSTNSRAISAACHVLPSDRKDGYLLPVRWGVVEMRDGVGKCAFSTSPDIKLPVDKEGLRYR</sequence>
<name>A0AAN7B5Z0_9PEZI</name>
<keyword evidence="1" id="KW-0812">Transmembrane</keyword>
<evidence type="ECO:0000256" key="1">
    <source>
        <dbReference type="SAM" id="Phobius"/>
    </source>
</evidence>